<feature type="compositionally biased region" description="Basic and acidic residues" evidence="6">
    <location>
        <begin position="115"/>
        <end position="135"/>
    </location>
</feature>
<dbReference type="Pfam" id="PF01297">
    <property type="entry name" value="ZnuA"/>
    <property type="match status" value="1"/>
</dbReference>
<comment type="caution">
    <text evidence="8">The sequence shown here is derived from an EMBL/GenBank/DDBJ whole genome shotgun (WGS) entry which is preliminary data.</text>
</comment>
<dbReference type="RefSeq" id="WP_268941119.1">
    <property type="nucleotide sequence ID" value="NZ_JAPTYD010000005.1"/>
</dbReference>
<evidence type="ECO:0000256" key="7">
    <source>
        <dbReference type="SAM" id="SignalP"/>
    </source>
</evidence>
<dbReference type="PANTHER" id="PTHR42953:SF3">
    <property type="entry name" value="HIGH-AFFINITY ZINC UPTAKE SYSTEM PROTEIN ZNUA"/>
    <property type="match status" value="1"/>
</dbReference>
<dbReference type="Proteomes" id="UP001149822">
    <property type="component" value="Unassembled WGS sequence"/>
</dbReference>
<dbReference type="EMBL" id="JAPTYD010000005">
    <property type="protein sequence ID" value="MCZ0961117.1"/>
    <property type="molecule type" value="Genomic_DNA"/>
</dbReference>
<feature type="region of interest" description="Disordered" evidence="6">
    <location>
        <begin position="109"/>
        <end position="139"/>
    </location>
</feature>
<comment type="similarity">
    <text evidence="1">Belongs to the bacterial solute-binding protein 9 family.</text>
</comment>
<dbReference type="PANTHER" id="PTHR42953">
    <property type="entry name" value="HIGH-AFFINITY ZINC UPTAKE SYSTEM PROTEIN ZNUA-RELATED"/>
    <property type="match status" value="1"/>
</dbReference>
<keyword evidence="9" id="KW-1185">Reference proteome</keyword>
<evidence type="ECO:0000256" key="6">
    <source>
        <dbReference type="SAM" id="MobiDB-lite"/>
    </source>
</evidence>
<keyword evidence="5" id="KW-0864">Zinc transport</keyword>
<dbReference type="InterPro" id="IPR050492">
    <property type="entry name" value="Bact_metal-bind_prot9"/>
</dbReference>
<keyword evidence="3" id="KW-0813">Transport</keyword>
<reference evidence="8" key="1">
    <citation type="submission" date="2022-12" db="EMBL/GenBank/DDBJ databases">
        <title>Paracoccus sp. EF6 isolated from a lake water.</title>
        <authorList>
            <person name="Liu H."/>
        </authorList>
    </citation>
    <scope>NUCLEOTIDE SEQUENCE</scope>
    <source>
        <strain evidence="8">EF6</strain>
    </source>
</reference>
<evidence type="ECO:0000256" key="2">
    <source>
        <dbReference type="ARBA" id="ARBA00015915"/>
    </source>
</evidence>
<evidence type="ECO:0000256" key="1">
    <source>
        <dbReference type="ARBA" id="ARBA00011028"/>
    </source>
</evidence>
<gene>
    <name evidence="8" type="ORF">OU682_05730</name>
</gene>
<evidence type="ECO:0000256" key="3">
    <source>
        <dbReference type="ARBA" id="ARBA00022448"/>
    </source>
</evidence>
<evidence type="ECO:0000256" key="5">
    <source>
        <dbReference type="ARBA" id="ARBA00022906"/>
    </source>
</evidence>
<organism evidence="8 9">
    <name type="scientific">Paracoccus benzoatiresistens</name>
    <dbReference type="NCBI Taxonomy" id="2997341"/>
    <lineage>
        <taxon>Bacteria</taxon>
        <taxon>Pseudomonadati</taxon>
        <taxon>Pseudomonadota</taxon>
        <taxon>Alphaproteobacteria</taxon>
        <taxon>Rhodobacterales</taxon>
        <taxon>Paracoccaceae</taxon>
        <taxon>Paracoccus</taxon>
    </lineage>
</organism>
<feature type="chain" id="PRO_5047097889" description="High-affinity zinc uptake system protein ZnuA" evidence="7">
    <location>
        <begin position="19"/>
        <end position="305"/>
    </location>
</feature>
<keyword evidence="4 7" id="KW-0732">Signal</keyword>
<feature type="signal peptide" evidence="7">
    <location>
        <begin position="1"/>
        <end position="18"/>
    </location>
</feature>
<keyword evidence="5" id="KW-0406">Ion transport</keyword>
<dbReference type="InterPro" id="IPR006127">
    <property type="entry name" value="ZnuA-like"/>
</dbReference>
<keyword evidence="5" id="KW-0862">Zinc</keyword>
<dbReference type="SUPFAM" id="SSF53807">
    <property type="entry name" value="Helical backbone' metal receptor"/>
    <property type="match status" value="1"/>
</dbReference>
<name>A0ABT4J1Y5_9RHOB</name>
<evidence type="ECO:0000313" key="8">
    <source>
        <dbReference type="EMBL" id="MCZ0961117.1"/>
    </source>
</evidence>
<proteinExistence type="inferred from homology"/>
<evidence type="ECO:0000256" key="4">
    <source>
        <dbReference type="ARBA" id="ARBA00022729"/>
    </source>
</evidence>
<protein>
    <recommendedName>
        <fullName evidence="2">High-affinity zinc uptake system protein ZnuA</fullName>
    </recommendedName>
</protein>
<evidence type="ECO:0000313" key="9">
    <source>
        <dbReference type="Proteomes" id="UP001149822"/>
    </source>
</evidence>
<sequence length="305" mass="32234">MRMMLSLLALLAAAPALAEPPQVVVDTPVTGSLVQQVLGNDGQVRVLLPQGASAHHHQMRPSDARSLQDAGLLVWTGPELTPWLDRSAASLAGGAAQLRLLEVPGTHLRSYGGDGGHDHDHHHEHEHDHGHDGTDPHAWLDPANAQLWLTAIAEALAEADPGNADLYARNATAAAQRVADLDAELQAQLAPYRDASFVVFHDAYGYFTDHFGLRPAIPVSLGDASTPSAARLAAIRDEIAETGAACAFPEYGSDPKLVQAVIEGSDVRLGKELSPEGGDLTGGNDLYTSIMTQMGLSLAACLTQR</sequence>
<dbReference type="Gene3D" id="3.40.50.1980">
    <property type="entry name" value="Nitrogenase molybdenum iron protein domain"/>
    <property type="match status" value="2"/>
</dbReference>
<accession>A0ABT4J1Y5</accession>